<keyword evidence="2" id="KW-1185">Reference proteome</keyword>
<dbReference type="EMBL" id="FNFD01000015">
    <property type="protein sequence ID" value="SDL14820.1"/>
    <property type="molecule type" value="Genomic_DNA"/>
</dbReference>
<dbReference type="AlphaFoldDB" id="A0A1G9HPG9"/>
<dbReference type="STRING" id="137658.SAMN05216186_115101"/>
<sequence length="150" mass="16566">MRSPQQEAPQPLTHLVQQIAEYGTIREHFHQLCATFSEYCAHVDIPGLAGERDANRDEYRIRVLDRVVKLVLSPRALDSALCGHVQTIECVPGAERLVGSFILGTTGDLTDEHGAVQFTVGTHSRAAQLTFFGNFIYSFLGRSKPIAKGE</sequence>
<organism evidence="1 2">
    <name type="scientific">Pseudomonas indica</name>
    <dbReference type="NCBI Taxonomy" id="137658"/>
    <lineage>
        <taxon>Bacteria</taxon>
        <taxon>Pseudomonadati</taxon>
        <taxon>Pseudomonadota</taxon>
        <taxon>Gammaproteobacteria</taxon>
        <taxon>Pseudomonadales</taxon>
        <taxon>Pseudomonadaceae</taxon>
        <taxon>Pseudomonas</taxon>
    </lineage>
</organism>
<gene>
    <name evidence="1" type="ORF">SAMN05216186_115101</name>
</gene>
<name>A0A1G9HPG9_9PSED</name>
<accession>A0A1G9HPG9</accession>
<dbReference type="Proteomes" id="UP000198706">
    <property type="component" value="Unassembled WGS sequence"/>
</dbReference>
<evidence type="ECO:0000313" key="1">
    <source>
        <dbReference type="EMBL" id="SDL14820.1"/>
    </source>
</evidence>
<evidence type="ECO:0000313" key="2">
    <source>
        <dbReference type="Proteomes" id="UP000198706"/>
    </source>
</evidence>
<proteinExistence type="predicted"/>
<dbReference type="RefSeq" id="WP_084336415.1">
    <property type="nucleotide sequence ID" value="NZ_FNFD01000015.1"/>
</dbReference>
<protein>
    <submittedName>
        <fullName evidence="1">Uncharacterized protein</fullName>
    </submittedName>
</protein>
<reference evidence="1 2" key="1">
    <citation type="submission" date="2016-10" db="EMBL/GenBank/DDBJ databases">
        <authorList>
            <person name="de Groot N.N."/>
        </authorList>
    </citation>
    <scope>NUCLEOTIDE SEQUENCE [LARGE SCALE GENOMIC DNA]</scope>
    <source>
        <strain evidence="1 2">JCM 21544</strain>
    </source>
</reference>